<dbReference type="eggNOG" id="ENOG502Z9M5">
    <property type="taxonomic scope" value="Bacteria"/>
</dbReference>
<organism evidence="3 4">
    <name type="scientific">Alkaliphilus metalliredigens (strain QYMF)</name>
    <dbReference type="NCBI Taxonomy" id="293826"/>
    <lineage>
        <taxon>Bacteria</taxon>
        <taxon>Bacillati</taxon>
        <taxon>Bacillota</taxon>
        <taxon>Clostridia</taxon>
        <taxon>Peptostreptococcales</taxon>
        <taxon>Natronincolaceae</taxon>
        <taxon>Alkaliphilus</taxon>
    </lineage>
</organism>
<evidence type="ECO:0000313" key="4">
    <source>
        <dbReference type="Proteomes" id="UP000001572"/>
    </source>
</evidence>
<dbReference type="InterPro" id="IPR021522">
    <property type="entry name" value="MctB"/>
</dbReference>
<keyword evidence="2" id="KW-0472">Membrane</keyword>
<evidence type="ECO:0000256" key="2">
    <source>
        <dbReference type="SAM" id="Phobius"/>
    </source>
</evidence>
<accession>A6TR52</accession>
<evidence type="ECO:0000313" key="3">
    <source>
        <dbReference type="EMBL" id="ABR48670.1"/>
    </source>
</evidence>
<feature type="transmembrane region" description="Helical" evidence="2">
    <location>
        <begin position="6"/>
        <end position="26"/>
    </location>
</feature>
<dbReference type="GO" id="GO:0055070">
    <property type="term" value="P:copper ion homeostasis"/>
    <property type="evidence" value="ECO:0007669"/>
    <property type="project" value="InterPro"/>
</dbReference>
<keyword evidence="2" id="KW-0812">Transmembrane</keyword>
<reference evidence="4" key="1">
    <citation type="journal article" date="2016" name="Genome Announc.">
        <title>Complete genome sequence of Alkaliphilus metalliredigens strain QYMF, an alkaliphilic and metal-reducing bacterium isolated from borax-contaminated leachate ponds.</title>
        <authorList>
            <person name="Hwang C."/>
            <person name="Copeland A."/>
            <person name="Lucas S."/>
            <person name="Lapidus A."/>
            <person name="Barry K."/>
            <person name="Detter J.C."/>
            <person name="Glavina Del Rio T."/>
            <person name="Hammon N."/>
            <person name="Israni S."/>
            <person name="Dalin E."/>
            <person name="Tice H."/>
            <person name="Pitluck S."/>
            <person name="Chertkov O."/>
            <person name="Brettin T."/>
            <person name="Bruce D."/>
            <person name="Han C."/>
            <person name="Schmutz J."/>
            <person name="Larimer F."/>
            <person name="Land M.L."/>
            <person name="Hauser L."/>
            <person name="Kyrpides N."/>
            <person name="Mikhailova N."/>
            <person name="Ye Q."/>
            <person name="Zhou J."/>
            <person name="Richardson P."/>
            <person name="Fields M.W."/>
        </authorList>
    </citation>
    <scope>NUCLEOTIDE SEQUENCE [LARGE SCALE GENOMIC DNA]</scope>
    <source>
        <strain evidence="4">QYMF</strain>
    </source>
</reference>
<proteinExistence type="predicted"/>
<dbReference type="HOGENOM" id="CLU_072020_1_0_9"/>
<dbReference type="Pfam" id="PF11382">
    <property type="entry name" value="MctB"/>
    <property type="match status" value="1"/>
</dbReference>
<dbReference type="AlphaFoldDB" id="A6TR52"/>
<gene>
    <name evidence="3" type="ordered locus">Amet_2517</name>
</gene>
<keyword evidence="1" id="KW-0175">Coiled coil</keyword>
<evidence type="ECO:0008006" key="5">
    <source>
        <dbReference type="Google" id="ProtNLM"/>
    </source>
</evidence>
<dbReference type="EMBL" id="CP000724">
    <property type="protein sequence ID" value="ABR48670.1"/>
    <property type="molecule type" value="Genomic_DNA"/>
</dbReference>
<dbReference type="Proteomes" id="UP000001572">
    <property type="component" value="Chromosome"/>
</dbReference>
<dbReference type="RefSeq" id="WP_012063645.1">
    <property type="nucleotide sequence ID" value="NC_009633.1"/>
</dbReference>
<evidence type="ECO:0000256" key="1">
    <source>
        <dbReference type="SAM" id="Coils"/>
    </source>
</evidence>
<dbReference type="OrthoDB" id="2382049at2"/>
<protein>
    <recommendedName>
        <fullName evidence="5">Copper transporter</fullName>
    </recommendedName>
</protein>
<keyword evidence="4" id="KW-1185">Reference proteome</keyword>
<feature type="coiled-coil region" evidence="1">
    <location>
        <begin position="42"/>
        <end position="69"/>
    </location>
</feature>
<sequence length="298" mass="33979">MLNIKYFVISIAAIFIALGIGMFIGFNMNGQEIYFKHQEALIDSLENRFSEFKIEKELLEQNIQQITIENNKKDNFIEKVYLEVISERLLGINVGIIQTTDQFYYNNIRETLENAGALIPMEIVYTDKLFNVSESYIDEINLVYQLDLVGRSDWLSYVNHQITGYVKSGEASHFIVELVDNQLIQVVTYYDDLTVYPINQVVLAGGHISEDKNKPNMIDIDLINRFRENNLPTIAVERLDVGYSYISYYKQATVSTIDNVNTKIGEISLVLVLNGADGNFGEKPTADELVPSVTNIEE</sequence>
<dbReference type="GO" id="GO:0016020">
    <property type="term" value="C:membrane"/>
    <property type="evidence" value="ECO:0007669"/>
    <property type="project" value="InterPro"/>
</dbReference>
<keyword evidence="2" id="KW-1133">Transmembrane helix</keyword>
<dbReference type="STRING" id="293826.Amet_2517"/>
<dbReference type="KEGG" id="amt:Amet_2517"/>
<name>A6TR52_ALKMQ</name>